<keyword evidence="1" id="KW-0732">Signal</keyword>
<dbReference type="EMBL" id="JBFXLR010000111">
    <property type="protein sequence ID" value="KAL2836651.1"/>
    <property type="molecule type" value="Genomic_DNA"/>
</dbReference>
<protein>
    <submittedName>
        <fullName evidence="2">Uncharacterized protein</fullName>
    </submittedName>
</protein>
<organism evidence="2 3">
    <name type="scientific">Aspergillus pseudodeflectus</name>
    <dbReference type="NCBI Taxonomy" id="176178"/>
    <lineage>
        <taxon>Eukaryota</taxon>
        <taxon>Fungi</taxon>
        <taxon>Dikarya</taxon>
        <taxon>Ascomycota</taxon>
        <taxon>Pezizomycotina</taxon>
        <taxon>Eurotiomycetes</taxon>
        <taxon>Eurotiomycetidae</taxon>
        <taxon>Eurotiales</taxon>
        <taxon>Aspergillaceae</taxon>
        <taxon>Aspergillus</taxon>
        <taxon>Aspergillus subgen. Nidulantes</taxon>
    </lineage>
</organism>
<dbReference type="GeneID" id="98157427"/>
<proteinExistence type="predicted"/>
<evidence type="ECO:0000313" key="2">
    <source>
        <dbReference type="EMBL" id="KAL2836651.1"/>
    </source>
</evidence>
<feature type="signal peptide" evidence="1">
    <location>
        <begin position="1"/>
        <end position="18"/>
    </location>
</feature>
<evidence type="ECO:0000256" key="1">
    <source>
        <dbReference type="SAM" id="SignalP"/>
    </source>
</evidence>
<comment type="caution">
    <text evidence="2">The sequence shown here is derived from an EMBL/GenBank/DDBJ whole genome shotgun (WGS) entry which is preliminary data.</text>
</comment>
<gene>
    <name evidence="2" type="ORF">BJX68DRAFT_250495</name>
</gene>
<name>A0ABR4J9Y1_9EURO</name>
<keyword evidence="3" id="KW-1185">Reference proteome</keyword>
<accession>A0ABR4J9Y1</accession>
<feature type="chain" id="PRO_5045910178" evidence="1">
    <location>
        <begin position="19"/>
        <end position="61"/>
    </location>
</feature>
<dbReference type="Proteomes" id="UP001610444">
    <property type="component" value="Unassembled WGS sequence"/>
</dbReference>
<sequence length="61" mass="6458">MASVWVLALLAVVSVAVAVTHGQGKSPPSGSKRPPNSRYGLPIVGHALQVPPMHSWLKFKT</sequence>
<dbReference type="RefSeq" id="XP_070892181.1">
    <property type="nucleotide sequence ID" value="XM_071042263.1"/>
</dbReference>
<evidence type="ECO:0000313" key="3">
    <source>
        <dbReference type="Proteomes" id="UP001610444"/>
    </source>
</evidence>
<reference evidence="2 3" key="1">
    <citation type="submission" date="2024-07" db="EMBL/GenBank/DDBJ databases">
        <title>Section-level genome sequencing and comparative genomics of Aspergillus sections Usti and Cavernicolus.</title>
        <authorList>
            <consortium name="Lawrence Berkeley National Laboratory"/>
            <person name="Nybo J.L."/>
            <person name="Vesth T.C."/>
            <person name="Theobald S."/>
            <person name="Frisvad J.C."/>
            <person name="Larsen T.O."/>
            <person name="Kjaerboelling I."/>
            <person name="Rothschild-Mancinelli K."/>
            <person name="Lyhne E.K."/>
            <person name="Kogle M.E."/>
            <person name="Barry K."/>
            <person name="Clum A."/>
            <person name="Na H."/>
            <person name="Ledsgaard L."/>
            <person name="Lin J."/>
            <person name="Lipzen A."/>
            <person name="Kuo A."/>
            <person name="Riley R."/>
            <person name="Mondo S."/>
            <person name="LaButti K."/>
            <person name="Haridas S."/>
            <person name="Pangalinan J."/>
            <person name="Salamov A.A."/>
            <person name="Simmons B.A."/>
            <person name="Magnuson J.K."/>
            <person name="Chen J."/>
            <person name="Drula E."/>
            <person name="Henrissat B."/>
            <person name="Wiebenga A."/>
            <person name="Lubbers R.J."/>
            <person name="Gomes A.C."/>
            <person name="Macurrencykelacurrency M.R."/>
            <person name="Stajich J."/>
            <person name="Grigoriev I.V."/>
            <person name="Mortensen U.H."/>
            <person name="De vries R.P."/>
            <person name="Baker S.E."/>
            <person name="Andersen M.R."/>
        </authorList>
    </citation>
    <scope>NUCLEOTIDE SEQUENCE [LARGE SCALE GENOMIC DNA]</scope>
    <source>
        <strain evidence="2 3">CBS 756.74</strain>
    </source>
</reference>